<name>A0A8D8J5D4_CULPI</name>
<organism evidence="2">
    <name type="scientific">Culex pipiens</name>
    <name type="common">House mosquito</name>
    <dbReference type="NCBI Taxonomy" id="7175"/>
    <lineage>
        <taxon>Eukaryota</taxon>
        <taxon>Metazoa</taxon>
        <taxon>Ecdysozoa</taxon>
        <taxon>Arthropoda</taxon>
        <taxon>Hexapoda</taxon>
        <taxon>Insecta</taxon>
        <taxon>Pterygota</taxon>
        <taxon>Neoptera</taxon>
        <taxon>Endopterygota</taxon>
        <taxon>Diptera</taxon>
        <taxon>Nematocera</taxon>
        <taxon>Culicoidea</taxon>
        <taxon>Culicidae</taxon>
        <taxon>Culicinae</taxon>
        <taxon>Culicini</taxon>
        <taxon>Culex</taxon>
        <taxon>Culex</taxon>
    </lineage>
</organism>
<dbReference type="EMBL" id="HBUE01171781">
    <property type="protein sequence ID" value="CAG6515455.1"/>
    <property type="molecule type" value="Transcribed_RNA"/>
</dbReference>
<dbReference type="EMBL" id="HBUE01277231">
    <property type="protein sequence ID" value="CAG6566954.1"/>
    <property type="molecule type" value="Transcribed_RNA"/>
</dbReference>
<proteinExistence type="predicted"/>
<dbReference type="AlphaFoldDB" id="A0A8D8J5D4"/>
<accession>A0A8D8J5D4</accession>
<evidence type="ECO:0000313" key="2">
    <source>
        <dbReference type="EMBL" id="CAG6566954.1"/>
    </source>
</evidence>
<feature type="compositionally biased region" description="Low complexity" evidence="1">
    <location>
        <begin position="100"/>
        <end position="122"/>
    </location>
</feature>
<sequence length="122" mass="12559">MLPAVRGRRTGRADFGVLHLRGQADCGAYRTNGGPEEAGGNGRASAAHLRPVFGSAELRGPAAGDDFGERCADASFARQGRGRFDERRRVVQRGRGGMVRAGCDSEGAGSTSEAAAPAGGRS</sequence>
<protein>
    <submittedName>
        <fullName evidence="2">(northern house mosquito) hypothetical protein</fullName>
    </submittedName>
</protein>
<feature type="region of interest" description="Disordered" evidence="1">
    <location>
        <begin position="95"/>
        <end position="122"/>
    </location>
</feature>
<reference evidence="2" key="1">
    <citation type="submission" date="2021-05" db="EMBL/GenBank/DDBJ databases">
        <authorList>
            <person name="Alioto T."/>
            <person name="Alioto T."/>
            <person name="Gomez Garrido J."/>
        </authorList>
    </citation>
    <scope>NUCLEOTIDE SEQUENCE</scope>
</reference>
<evidence type="ECO:0000256" key="1">
    <source>
        <dbReference type="SAM" id="MobiDB-lite"/>
    </source>
</evidence>